<dbReference type="AlphaFoldDB" id="A0A842JB37"/>
<organism evidence="1 2">
    <name type="scientific">Campylobacter massiliensis</name>
    <dbReference type="NCBI Taxonomy" id="2762557"/>
    <lineage>
        <taxon>Bacteria</taxon>
        <taxon>Pseudomonadati</taxon>
        <taxon>Campylobacterota</taxon>
        <taxon>Epsilonproteobacteria</taxon>
        <taxon>Campylobacterales</taxon>
        <taxon>Campylobacteraceae</taxon>
        <taxon>Campylobacter</taxon>
    </lineage>
</organism>
<evidence type="ECO:0000313" key="1">
    <source>
        <dbReference type="EMBL" id="MBC2883179.1"/>
    </source>
</evidence>
<dbReference type="InterPro" id="IPR035069">
    <property type="entry name" value="TTHA1013/TTHA0281-like"/>
</dbReference>
<name>A0A842JB37_9BACT</name>
<accession>A0A842JB37</accession>
<dbReference type="EMBL" id="JACLZK010000002">
    <property type="protein sequence ID" value="MBC2883179.1"/>
    <property type="molecule type" value="Genomic_DNA"/>
</dbReference>
<sequence>MKKDLDYYLNLPYKIELKKIPQSEGGGWGAFMPEFNGVAFFYGDGESKNEALDELDVAFRAALETLIESGAMIPEPISEEKRVRVNVNLPKSLLEAIDKVSSNRSKFLTDAANLKLAGL</sequence>
<dbReference type="Proteomes" id="UP000552683">
    <property type="component" value="Unassembled WGS sequence"/>
</dbReference>
<proteinExistence type="predicted"/>
<dbReference type="Gene3D" id="3.30.160.250">
    <property type="match status" value="1"/>
</dbReference>
<evidence type="ECO:0000313" key="2">
    <source>
        <dbReference type="Proteomes" id="UP000552683"/>
    </source>
</evidence>
<protein>
    <submittedName>
        <fullName evidence="1">Type II toxin-antitoxin system HicB family antitoxin</fullName>
    </submittedName>
</protein>
<comment type="caution">
    <text evidence="1">The sequence shown here is derived from an EMBL/GenBank/DDBJ whole genome shotgun (WGS) entry which is preliminary data.</text>
</comment>
<dbReference type="SUPFAM" id="SSF143100">
    <property type="entry name" value="TTHA1013/TTHA0281-like"/>
    <property type="match status" value="1"/>
</dbReference>
<dbReference type="RefSeq" id="WP_185898735.1">
    <property type="nucleotide sequence ID" value="NZ_JACLZK010000002.1"/>
</dbReference>
<dbReference type="CDD" id="cd22231">
    <property type="entry name" value="RHH_NikR_HicB-like"/>
    <property type="match status" value="1"/>
</dbReference>
<reference evidence="1 2" key="1">
    <citation type="submission" date="2020-08" db="EMBL/GenBank/DDBJ databases">
        <title>Complete genome and description of Campylobacter massiliensis Marseille-Q3452 sp. nov.</title>
        <authorList>
            <person name="Antezack A."/>
        </authorList>
    </citation>
    <scope>NUCLEOTIDE SEQUENCE [LARGE SCALE GENOMIC DNA]</scope>
    <source>
        <strain evidence="1 2">Marseille-Q3452</strain>
    </source>
</reference>
<keyword evidence="2" id="KW-1185">Reference proteome</keyword>
<gene>
    <name evidence="1" type="ORF">H7R39_07910</name>
</gene>